<organism evidence="2 3">
    <name type="scientific">Diploptera punctata</name>
    <name type="common">Pacific beetle cockroach</name>
    <dbReference type="NCBI Taxonomy" id="6984"/>
    <lineage>
        <taxon>Eukaryota</taxon>
        <taxon>Metazoa</taxon>
        <taxon>Ecdysozoa</taxon>
        <taxon>Arthropoda</taxon>
        <taxon>Hexapoda</taxon>
        <taxon>Insecta</taxon>
        <taxon>Pterygota</taxon>
        <taxon>Neoptera</taxon>
        <taxon>Polyneoptera</taxon>
        <taxon>Dictyoptera</taxon>
        <taxon>Blattodea</taxon>
        <taxon>Blaberoidea</taxon>
        <taxon>Blaberidae</taxon>
        <taxon>Diplopterinae</taxon>
        <taxon>Diploptera</taxon>
    </lineage>
</organism>
<proteinExistence type="predicted"/>
<gene>
    <name evidence="2" type="ORF">L9F63_005144</name>
</gene>
<keyword evidence="3" id="KW-1185">Reference proteome</keyword>
<dbReference type="Proteomes" id="UP001233999">
    <property type="component" value="Unassembled WGS sequence"/>
</dbReference>
<feature type="region of interest" description="Disordered" evidence="1">
    <location>
        <begin position="465"/>
        <end position="499"/>
    </location>
</feature>
<evidence type="ECO:0000313" key="3">
    <source>
        <dbReference type="Proteomes" id="UP001233999"/>
    </source>
</evidence>
<evidence type="ECO:0000256" key="1">
    <source>
        <dbReference type="SAM" id="MobiDB-lite"/>
    </source>
</evidence>
<accession>A0AAD8E6K9</accession>
<evidence type="ECO:0000313" key="2">
    <source>
        <dbReference type="EMBL" id="KAJ9578654.1"/>
    </source>
</evidence>
<feature type="region of interest" description="Disordered" evidence="1">
    <location>
        <begin position="1"/>
        <end position="45"/>
    </location>
</feature>
<dbReference type="AlphaFoldDB" id="A0AAD8E6K9"/>
<reference evidence="2" key="1">
    <citation type="journal article" date="2023" name="IScience">
        <title>Live-bearing cockroach genome reveals convergent evolutionary mechanisms linked to viviparity in insects and beyond.</title>
        <authorList>
            <person name="Fouks B."/>
            <person name="Harrison M.C."/>
            <person name="Mikhailova A.A."/>
            <person name="Marchal E."/>
            <person name="English S."/>
            <person name="Carruthers M."/>
            <person name="Jennings E.C."/>
            <person name="Chiamaka E.L."/>
            <person name="Frigard R.A."/>
            <person name="Pippel M."/>
            <person name="Attardo G.M."/>
            <person name="Benoit J.B."/>
            <person name="Bornberg-Bauer E."/>
            <person name="Tobe S.S."/>
        </authorList>
    </citation>
    <scope>NUCLEOTIDE SEQUENCE</scope>
    <source>
        <strain evidence="2">Stay&amp;Tobe</strain>
    </source>
</reference>
<name>A0AAD8E6K9_DIPPU</name>
<reference evidence="2" key="2">
    <citation type="submission" date="2023-05" db="EMBL/GenBank/DDBJ databases">
        <authorList>
            <person name="Fouks B."/>
        </authorList>
    </citation>
    <scope>NUCLEOTIDE SEQUENCE</scope>
    <source>
        <strain evidence="2">Stay&amp;Tobe</strain>
        <tissue evidence="2">Testes</tissue>
    </source>
</reference>
<comment type="caution">
    <text evidence="2">The sequence shown here is derived from an EMBL/GenBank/DDBJ whole genome shotgun (WGS) entry which is preliminary data.</text>
</comment>
<protein>
    <submittedName>
        <fullName evidence="2">Uncharacterized protein</fullName>
    </submittedName>
</protein>
<dbReference type="EMBL" id="JASPKZ010008866">
    <property type="protein sequence ID" value="KAJ9578654.1"/>
    <property type="molecule type" value="Genomic_DNA"/>
</dbReference>
<sequence>MAALKRRRSLSGLRKEGENNNHVNTSWKTERKTKSLHQSMPKPTKWKSNNIQLAKENAQLRKDIEKCITALNESTVRCENLEMAWRRRGETLTKIDIMSRLVGSHISNLLETLTELRSACQVELAIPLERVIEPLNQLSYLSHSIPSKTKKFQQVSNRSQLVNPVNPMISGHAIIKPTITLQRLSLRNVPSNVSERQIQPELQLLSEVEIPLERLSMSQIAERIGINSNNIPQLEEQENNVFSSEEIPSHISMNTILEENMETCSQRNSITSEESPISSISLTNSDWPAIPLDESSVSNLYSNSMRKYPRSACCVRTTSSIEQRNPVNADKEKCLVVALKDVGSYLRNGTLTNIELLEERKVKTGASAHPEVKIESNIIIDPDVNVESSNTNDDIELGIPSASEDQTEVNIMGGIETINYGAISVQNKNENSISSIEDFFNRIQEEDPLEGPSWRFDNITKRETKKRYRSMHTSSSGKKNKQNDELSSIKIPEKSRSMELSKFHEPIDEDLQLESEAPDNTFIDTEEKDIEETSLPSEKTKLKSSVTIEITEEEDTKLHISDFSNEFGDSSQSSPEISSCENKEVNFSFGEFEHVSELEADCTPNKRSRQNISPTDLNKTRIVRKKKGLSKRNRSLLNSNSKVENYKKSSVKLNSKTKTSDYQVSEIKREISDTRRDENIREQCPRARRMAAPKCLKEPSLGVKLRRA</sequence>